<keyword evidence="3" id="KW-1185">Reference proteome</keyword>
<evidence type="ECO:0000256" key="1">
    <source>
        <dbReference type="SAM" id="Coils"/>
    </source>
</evidence>
<dbReference type="AlphaFoldDB" id="A0A9P7A9B3"/>
<accession>A0A9P7A9B3</accession>
<dbReference type="RefSeq" id="XP_041152201.1">
    <property type="nucleotide sequence ID" value="XM_041301018.1"/>
</dbReference>
<dbReference type="GeneID" id="64594782"/>
<name>A0A9P7A9B3_9AGAM</name>
<evidence type="ECO:0000313" key="3">
    <source>
        <dbReference type="Proteomes" id="UP000719766"/>
    </source>
</evidence>
<proteinExistence type="predicted"/>
<evidence type="ECO:0000313" key="2">
    <source>
        <dbReference type="EMBL" id="KAG1784716.1"/>
    </source>
</evidence>
<reference evidence="2" key="1">
    <citation type="journal article" date="2020" name="New Phytol.">
        <title>Comparative genomics reveals dynamic genome evolution in host specialist ectomycorrhizal fungi.</title>
        <authorList>
            <person name="Lofgren L.A."/>
            <person name="Nguyen N.H."/>
            <person name="Vilgalys R."/>
            <person name="Ruytinx J."/>
            <person name="Liao H.L."/>
            <person name="Branco S."/>
            <person name="Kuo A."/>
            <person name="LaButti K."/>
            <person name="Lipzen A."/>
            <person name="Andreopoulos W."/>
            <person name="Pangilinan J."/>
            <person name="Riley R."/>
            <person name="Hundley H."/>
            <person name="Na H."/>
            <person name="Barry K."/>
            <person name="Grigoriev I.V."/>
            <person name="Stajich J.E."/>
            <person name="Kennedy P.G."/>
        </authorList>
    </citation>
    <scope>NUCLEOTIDE SEQUENCE</scope>
    <source>
        <strain evidence="2">S12</strain>
    </source>
</reference>
<organism evidence="2 3">
    <name type="scientific">Suillus plorans</name>
    <dbReference type="NCBI Taxonomy" id="116603"/>
    <lineage>
        <taxon>Eukaryota</taxon>
        <taxon>Fungi</taxon>
        <taxon>Dikarya</taxon>
        <taxon>Basidiomycota</taxon>
        <taxon>Agaricomycotina</taxon>
        <taxon>Agaricomycetes</taxon>
        <taxon>Agaricomycetidae</taxon>
        <taxon>Boletales</taxon>
        <taxon>Suillineae</taxon>
        <taxon>Suillaceae</taxon>
        <taxon>Suillus</taxon>
    </lineage>
</organism>
<protein>
    <submittedName>
        <fullName evidence="2">Uncharacterized protein</fullName>
    </submittedName>
</protein>
<dbReference type="OrthoDB" id="2692107at2759"/>
<dbReference type="Proteomes" id="UP000719766">
    <property type="component" value="Unassembled WGS sequence"/>
</dbReference>
<feature type="coiled-coil region" evidence="1">
    <location>
        <begin position="70"/>
        <end position="97"/>
    </location>
</feature>
<comment type="caution">
    <text evidence="2">The sequence shown here is derived from an EMBL/GenBank/DDBJ whole genome shotgun (WGS) entry which is preliminary data.</text>
</comment>
<dbReference type="EMBL" id="JABBWE010000131">
    <property type="protein sequence ID" value="KAG1784716.1"/>
    <property type="molecule type" value="Genomic_DNA"/>
</dbReference>
<keyword evidence="1" id="KW-0175">Coiled coil</keyword>
<gene>
    <name evidence="2" type="ORF">HD556DRAFT_1314843</name>
</gene>
<sequence length="126" mass="13677">MSSTTPLPVTSAIRVVAFLLKDHAACEIMDSVAARLMDMLTPKLVDHVIATIAPQVACIYAASTTIASMMEQAEKVLSMLEREKTEKEDVIKVAAERIEEAADILFSLVEDCQNVVKILSPSLEAT</sequence>